<evidence type="ECO:0000256" key="6">
    <source>
        <dbReference type="ARBA" id="ARBA00022801"/>
    </source>
</evidence>
<keyword evidence="5 9" id="KW-0064">Aspartyl protease</keyword>
<dbReference type="HAMAP" id="MF_00161">
    <property type="entry name" value="LspA"/>
    <property type="match status" value="1"/>
</dbReference>
<protein>
    <recommendedName>
        <fullName evidence="9">Lipoprotein signal peptidase</fullName>
        <ecNumber evidence="9">3.4.23.36</ecNumber>
    </recommendedName>
    <alternativeName>
        <fullName evidence="9">Prolipoprotein signal peptidase</fullName>
    </alternativeName>
    <alternativeName>
        <fullName evidence="9">Signal peptidase II</fullName>
        <shortName evidence="9">SPase II</shortName>
    </alternativeName>
</protein>
<keyword evidence="3 9" id="KW-0645">Protease</keyword>
<comment type="subcellular location">
    <subcellularLocation>
        <location evidence="9">Cell membrane</location>
        <topology evidence="9">Multi-pass membrane protein</topology>
    </subcellularLocation>
</comment>
<evidence type="ECO:0000256" key="11">
    <source>
        <dbReference type="RuleBase" id="RU004181"/>
    </source>
</evidence>
<dbReference type="Proteomes" id="UP000557688">
    <property type="component" value="Unassembled WGS sequence"/>
</dbReference>
<evidence type="ECO:0000256" key="1">
    <source>
        <dbReference type="ARBA" id="ARBA00006139"/>
    </source>
</evidence>
<dbReference type="UniPathway" id="UPA00665"/>
<sequence>MPALLRRGKSGMTPPVSRRALGWAVVMFAIVLVADQASKSWMLHGFDLPARGSAAILPGLNFTMVWNHGVTFGMFNGLGALGPVLLAGFAVAVILGLIWWLIRTPFPATGAALGAIIGGAIGNIVDRLRYGAVVDFIHAHAFGWSWYVFNIADAAVVCGVGVLLFENFRRPPAS</sequence>
<dbReference type="PANTHER" id="PTHR33695:SF1">
    <property type="entry name" value="LIPOPROTEIN SIGNAL PEPTIDASE"/>
    <property type="match status" value="1"/>
</dbReference>
<evidence type="ECO:0000256" key="8">
    <source>
        <dbReference type="ARBA" id="ARBA00023136"/>
    </source>
</evidence>
<keyword evidence="8 9" id="KW-0472">Membrane</keyword>
<evidence type="ECO:0000256" key="3">
    <source>
        <dbReference type="ARBA" id="ARBA00022670"/>
    </source>
</evidence>
<dbReference type="GO" id="GO:0006508">
    <property type="term" value="P:proteolysis"/>
    <property type="evidence" value="ECO:0007669"/>
    <property type="project" value="UniProtKB-KW"/>
</dbReference>
<dbReference type="Pfam" id="PF01252">
    <property type="entry name" value="Peptidase_A8"/>
    <property type="match status" value="1"/>
</dbReference>
<keyword evidence="2 9" id="KW-1003">Cell membrane</keyword>
<organism evidence="12 13">
    <name type="scientific">Endobacter medicaginis</name>
    <dbReference type="NCBI Taxonomy" id="1181271"/>
    <lineage>
        <taxon>Bacteria</taxon>
        <taxon>Pseudomonadati</taxon>
        <taxon>Pseudomonadota</taxon>
        <taxon>Alphaproteobacteria</taxon>
        <taxon>Acetobacterales</taxon>
        <taxon>Acetobacteraceae</taxon>
        <taxon>Endobacter</taxon>
    </lineage>
</organism>
<keyword evidence="13" id="KW-1185">Reference proteome</keyword>
<proteinExistence type="inferred from homology"/>
<comment type="pathway">
    <text evidence="9">Protein modification; lipoprotein biosynthesis (signal peptide cleavage).</text>
</comment>
<reference evidence="12 13" key="1">
    <citation type="submission" date="2020-08" db="EMBL/GenBank/DDBJ databases">
        <title>Genomic Encyclopedia of Type Strains, Phase III (KMG-III): the genomes of soil and plant-associated and newly described type strains.</title>
        <authorList>
            <person name="Whitman W."/>
        </authorList>
    </citation>
    <scope>NUCLEOTIDE SEQUENCE [LARGE SCALE GENOMIC DNA]</scope>
    <source>
        <strain evidence="12 13">CECT 8088</strain>
    </source>
</reference>
<comment type="catalytic activity">
    <reaction evidence="9 10">
        <text>Release of signal peptides from bacterial membrane prolipoproteins. Hydrolyzes -Xaa-Yaa-Zaa-|-(S,diacylglyceryl)Cys-, in which Xaa is hydrophobic (preferably Leu), and Yaa (Ala or Ser) and Zaa (Gly or Ala) have small, neutral side chains.</text>
        <dbReference type="EC" id="3.4.23.36"/>
    </reaction>
</comment>
<feature type="transmembrane region" description="Helical" evidence="9">
    <location>
        <begin position="108"/>
        <end position="125"/>
    </location>
</feature>
<evidence type="ECO:0000256" key="9">
    <source>
        <dbReference type="HAMAP-Rule" id="MF_00161"/>
    </source>
</evidence>
<feature type="active site" evidence="9">
    <location>
        <position position="135"/>
    </location>
</feature>
<feature type="transmembrane region" description="Helical" evidence="9">
    <location>
        <begin position="80"/>
        <end position="101"/>
    </location>
</feature>
<evidence type="ECO:0000256" key="4">
    <source>
        <dbReference type="ARBA" id="ARBA00022692"/>
    </source>
</evidence>
<dbReference type="PANTHER" id="PTHR33695">
    <property type="entry name" value="LIPOPROTEIN SIGNAL PEPTIDASE"/>
    <property type="match status" value="1"/>
</dbReference>
<comment type="similarity">
    <text evidence="1 9 11">Belongs to the peptidase A8 family.</text>
</comment>
<keyword evidence="7 9" id="KW-1133">Transmembrane helix</keyword>
<feature type="transmembrane region" description="Helical" evidence="9">
    <location>
        <begin position="20"/>
        <end position="38"/>
    </location>
</feature>
<evidence type="ECO:0000313" key="12">
    <source>
        <dbReference type="EMBL" id="MBB3174535.1"/>
    </source>
</evidence>
<dbReference type="PRINTS" id="PR00781">
    <property type="entry name" value="LIPOSIGPTASE"/>
</dbReference>
<dbReference type="PROSITE" id="PS00855">
    <property type="entry name" value="SPASE_II"/>
    <property type="match status" value="1"/>
</dbReference>
<evidence type="ECO:0000313" key="13">
    <source>
        <dbReference type="Proteomes" id="UP000557688"/>
    </source>
</evidence>
<dbReference type="EMBL" id="JACHXV010000008">
    <property type="protein sequence ID" value="MBB3174535.1"/>
    <property type="molecule type" value="Genomic_DNA"/>
</dbReference>
<keyword evidence="4 9" id="KW-0812">Transmembrane</keyword>
<dbReference type="InterPro" id="IPR001872">
    <property type="entry name" value="Peptidase_A8"/>
</dbReference>
<evidence type="ECO:0000256" key="2">
    <source>
        <dbReference type="ARBA" id="ARBA00022475"/>
    </source>
</evidence>
<comment type="function">
    <text evidence="9 10">This protein specifically catalyzes the removal of signal peptides from prolipoproteins.</text>
</comment>
<dbReference type="GO" id="GO:0005886">
    <property type="term" value="C:plasma membrane"/>
    <property type="evidence" value="ECO:0007669"/>
    <property type="project" value="UniProtKB-SubCell"/>
</dbReference>
<gene>
    <name evidence="9" type="primary">lspA</name>
    <name evidence="12" type="ORF">FHR90_002376</name>
</gene>
<feature type="active site" evidence="9">
    <location>
        <position position="153"/>
    </location>
</feature>
<dbReference type="GO" id="GO:0004190">
    <property type="term" value="F:aspartic-type endopeptidase activity"/>
    <property type="evidence" value="ECO:0007669"/>
    <property type="project" value="UniProtKB-UniRule"/>
</dbReference>
<feature type="transmembrane region" description="Helical" evidence="9">
    <location>
        <begin position="145"/>
        <end position="165"/>
    </location>
</feature>
<keyword evidence="6 9" id="KW-0378">Hydrolase</keyword>
<dbReference type="NCBIfam" id="TIGR00077">
    <property type="entry name" value="lspA"/>
    <property type="match status" value="1"/>
</dbReference>
<evidence type="ECO:0000256" key="5">
    <source>
        <dbReference type="ARBA" id="ARBA00022750"/>
    </source>
</evidence>
<accession>A0A839V129</accession>
<dbReference type="NCBIfam" id="NF011352">
    <property type="entry name" value="PRK14770.1"/>
    <property type="match status" value="1"/>
</dbReference>
<dbReference type="EC" id="3.4.23.36" evidence="9"/>
<dbReference type="AlphaFoldDB" id="A0A839V129"/>
<name>A0A839V129_9PROT</name>
<evidence type="ECO:0000256" key="7">
    <source>
        <dbReference type="ARBA" id="ARBA00022989"/>
    </source>
</evidence>
<evidence type="ECO:0000256" key="10">
    <source>
        <dbReference type="RuleBase" id="RU000594"/>
    </source>
</evidence>
<comment type="caution">
    <text evidence="12">The sequence shown here is derived from an EMBL/GenBank/DDBJ whole genome shotgun (WGS) entry which is preliminary data.</text>
</comment>